<dbReference type="InterPro" id="IPR029062">
    <property type="entry name" value="Class_I_gatase-like"/>
</dbReference>
<proteinExistence type="inferred from homology"/>
<comment type="caution">
    <text evidence="5">The sequence shown here is derived from an EMBL/GenBank/DDBJ whole genome shotgun (WGS) entry which is preliminary data.</text>
</comment>
<dbReference type="GO" id="GO:0005737">
    <property type="term" value="C:cytoplasm"/>
    <property type="evidence" value="ECO:0007669"/>
    <property type="project" value="TreeGrafter"/>
</dbReference>
<dbReference type="InterPro" id="IPR004143">
    <property type="entry name" value="BPL_LPL_catalytic"/>
</dbReference>
<feature type="compositionally biased region" description="Polar residues" evidence="3">
    <location>
        <begin position="382"/>
        <end position="391"/>
    </location>
</feature>
<dbReference type="CDD" id="cd16442">
    <property type="entry name" value="BPL"/>
    <property type="match status" value="1"/>
</dbReference>
<keyword evidence="2" id="KW-0436">Ligase</keyword>
<dbReference type="PANTHER" id="PTHR12835:SF5">
    <property type="entry name" value="BIOTIN--PROTEIN LIGASE"/>
    <property type="match status" value="1"/>
</dbReference>
<dbReference type="Proteomes" id="UP001150925">
    <property type="component" value="Unassembled WGS sequence"/>
</dbReference>
<dbReference type="InterPro" id="IPR004408">
    <property type="entry name" value="Biotin_CoA_COase_ligase"/>
</dbReference>
<dbReference type="InterPro" id="IPR045864">
    <property type="entry name" value="aa-tRNA-synth_II/BPL/LPL"/>
</dbReference>
<dbReference type="EMBL" id="JANBPY010000004">
    <property type="protein sequence ID" value="KAJ1970152.1"/>
    <property type="molecule type" value="Genomic_DNA"/>
</dbReference>
<dbReference type="InterPro" id="IPR019197">
    <property type="entry name" value="Biotin-prot_ligase_N"/>
</dbReference>
<feature type="domain" description="BPL/LPL catalytic" evidence="4">
    <location>
        <begin position="455"/>
        <end position="670"/>
    </location>
</feature>
<gene>
    <name evidence="5" type="primary">BPL1</name>
    <name evidence="5" type="ORF">IWQ62_000121</name>
</gene>
<sequence>MNVLVYTGDGAARTCLDHTFYSIHQVLGHHYAIIPVTAKTLQSEPWERNAALLVLPGGRDSPYVRDLRGEANDRIRQYVSRGGKYLGLCAGGYYGCERIEFEKGQPGSICGSRDLGFYPGLCRGTVYPGFVYNSESGARAVEIRPNWRDLAKGIQVPSPPDSDASADTLRSVDYLHQPEHFRMYYNGGGYFVDAGESDDQSGTTVLAEYTVDRNDMPWKGAAVVGCEVGQGRAVLTGVHPEYTPDKLRPGDYQYGEKDLVARLEHDDTARQLFWKSILAYLGLRISAKNVRVPPLSPLLLCVSPYLAEHGSTDQYPAAAVYNALREAVGEDERTLVDIENTFVMGDFSPTLFTLMAKSTSDDHFGTIKQKFASNDGRHSTSKRTSQSSTPVSLNSMLDRLVVESNTAEKDHGVTVSSSKTTSKSFLPEGALGLLLSENTLPSPTYTPKFNIHKCFSYLNALGAHDFGRFILYGQTVTSTQTVLDKNPKFTHLLPSGLVCVATHQVRGRGRGRNPWVSPEGCLQFSLLIKYPHRANAPLTSPVLLQYLIGLAMVEAVCSCPGYEGIPLRLKWPNDIYAEHTVSVNTPAGPQAQVRRVKIGGILTNSSFVDNSFHIVLGCGINCQNALPTTSVNELIREYNRRHGTQLATWSEELLLARIMAQFELFYIRFVHGYSPLPRLTNSLPTSYGLKLSAKERALVTPDTLKRLSGTGEGLAPFLPLYYKRWLHSGQVVTLTDYDHAQVRISGITLDYGYLKTTGVNDGKTYELQPGGNSFDMMAGLIGRKSN</sequence>
<evidence type="ECO:0000256" key="3">
    <source>
        <dbReference type="SAM" id="MobiDB-lite"/>
    </source>
</evidence>
<dbReference type="GO" id="GO:0004077">
    <property type="term" value="F:biotin--[biotin carboxyl-carrier protein] ligase activity"/>
    <property type="evidence" value="ECO:0007669"/>
    <property type="project" value="InterPro"/>
</dbReference>
<dbReference type="Pfam" id="PF09825">
    <property type="entry name" value="BPL_N"/>
    <property type="match status" value="1"/>
</dbReference>
<dbReference type="PANTHER" id="PTHR12835">
    <property type="entry name" value="BIOTIN PROTEIN LIGASE"/>
    <property type="match status" value="1"/>
</dbReference>
<comment type="similarity">
    <text evidence="1">Belongs to the biotin--protein ligase family.</text>
</comment>
<evidence type="ECO:0000256" key="1">
    <source>
        <dbReference type="ARBA" id="ARBA00009934"/>
    </source>
</evidence>
<protein>
    <submittedName>
        <fullName evidence="5">Biotin holocarboxylase synthetase</fullName>
    </submittedName>
</protein>
<evidence type="ECO:0000313" key="6">
    <source>
        <dbReference type="Proteomes" id="UP001150925"/>
    </source>
</evidence>
<dbReference type="SUPFAM" id="SSF52317">
    <property type="entry name" value="Class I glutamine amidotransferase-like"/>
    <property type="match status" value="1"/>
</dbReference>
<evidence type="ECO:0000256" key="2">
    <source>
        <dbReference type="ARBA" id="ARBA00022598"/>
    </source>
</evidence>
<name>A0A9W8E6D4_9FUNG</name>
<dbReference type="Gene3D" id="3.30.930.10">
    <property type="entry name" value="Bira Bifunctional Protein, Domain 2"/>
    <property type="match status" value="1"/>
</dbReference>
<evidence type="ECO:0000259" key="4">
    <source>
        <dbReference type="PROSITE" id="PS51733"/>
    </source>
</evidence>
<dbReference type="CDD" id="cd03144">
    <property type="entry name" value="GATase1_ScBLP_like"/>
    <property type="match status" value="1"/>
</dbReference>
<dbReference type="PROSITE" id="PS51733">
    <property type="entry name" value="BPL_LPL_CATALYTIC"/>
    <property type="match status" value="1"/>
</dbReference>
<organism evidence="5 6">
    <name type="scientific">Dispira parvispora</name>
    <dbReference type="NCBI Taxonomy" id="1520584"/>
    <lineage>
        <taxon>Eukaryota</taxon>
        <taxon>Fungi</taxon>
        <taxon>Fungi incertae sedis</taxon>
        <taxon>Zoopagomycota</taxon>
        <taxon>Kickxellomycotina</taxon>
        <taxon>Dimargaritomycetes</taxon>
        <taxon>Dimargaritales</taxon>
        <taxon>Dimargaritaceae</taxon>
        <taxon>Dispira</taxon>
    </lineage>
</organism>
<keyword evidence="6" id="KW-1185">Reference proteome</keyword>
<dbReference type="Pfam" id="PF03099">
    <property type="entry name" value="BPL_LplA_LipB"/>
    <property type="match status" value="1"/>
</dbReference>
<dbReference type="SUPFAM" id="SSF55681">
    <property type="entry name" value="Class II aaRS and biotin synthetases"/>
    <property type="match status" value="1"/>
</dbReference>
<reference evidence="5" key="1">
    <citation type="submission" date="2022-07" db="EMBL/GenBank/DDBJ databases">
        <title>Phylogenomic reconstructions and comparative analyses of Kickxellomycotina fungi.</title>
        <authorList>
            <person name="Reynolds N.K."/>
            <person name="Stajich J.E."/>
            <person name="Barry K."/>
            <person name="Grigoriev I.V."/>
            <person name="Crous P."/>
            <person name="Smith M.E."/>
        </authorList>
    </citation>
    <scope>NUCLEOTIDE SEQUENCE</scope>
    <source>
        <strain evidence="5">RSA 1196</strain>
    </source>
</reference>
<dbReference type="AlphaFoldDB" id="A0A9W8E6D4"/>
<dbReference type="OrthoDB" id="10250105at2759"/>
<dbReference type="Gene3D" id="3.40.50.880">
    <property type="match status" value="1"/>
</dbReference>
<evidence type="ECO:0000313" key="5">
    <source>
        <dbReference type="EMBL" id="KAJ1970152.1"/>
    </source>
</evidence>
<feature type="region of interest" description="Disordered" evidence="3">
    <location>
        <begin position="372"/>
        <end position="391"/>
    </location>
</feature>
<accession>A0A9W8E6D4</accession>